<name>A0A7R6P2Z7_9GAMM</name>
<dbReference type="PANTHER" id="PTHR11614">
    <property type="entry name" value="PHOSPHOLIPASE-RELATED"/>
    <property type="match status" value="1"/>
</dbReference>
<dbReference type="InterPro" id="IPR051044">
    <property type="entry name" value="MAG_DAG_Lipase"/>
</dbReference>
<proteinExistence type="predicted"/>
<dbReference type="OrthoDB" id="5614837at2"/>
<organism evidence="2 3">
    <name type="scientific">Amphritea japonica ATCC BAA-1530</name>
    <dbReference type="NCBI Taxonomy" id="1278309"/>
    <lineage>
        <taxon>Bacteria</taxon>
        <taxon>Pseudomonadati</taxon>
        <taxon>Pseudomonadota</taxon>
        <taxon>Gammaproteobacteria</taxon>
        <taxon>Oceanospirillales</taxon>
        <taxon>Oceanospirillaceae</taxon>
        <taxon>Amphritea</taxon>
    </lineage>
</organism>
<dbReference type="SUPFAM" id="SSF53474">
    <property type="entry name" value="alpha/beta-Hydrolases"/>
    <property type="match status" value="1"/>
</dbReference>
<protein>
    <recommendedName>
        <fullName evidence="1">Serine aminopeptidase S33 domain-containing protein</fullName>
    </recommendedName>
</protein>
<sequence>MDMQMLNVTSLRNKLPVYNREEGVCSSEMLEEYLECYQLNQILHAGHKLYATQQTVQGSTLFVQHYCSRYDSRGTVVVLHGYFDHSGLYRHLISYLLENSWDVLIYDLPGHGLSQGAPLSIDSFETYASQLTELLNSRQDRLQAPWALLGQSTGAAILIEQQLKFGHHNWPVQEQVFLAPLVRPCGWQGIAKKYRWLRFLIRSVPRSYGPSSADKDFLDFVRYQDPLQHHRVPVRWIGAMLRWVENVERQLAHLPTTPLCIQGVEDETVEWRHNLGVIGRLYPGLEIKLLQKAHHHLVNEETTIRLQVFNLIEQALNRSAR</sequence>
<dbReference type="Pfam" id="PF12146">
    <property type="entry name" value="Hydrolase_4"/>
    <property type="match status" value="1"/>
</dbReference>
<evidence type="ECO:0000259" key="1">
    <source>
        <dbReference type="Pfam" id="PF12146"/>
    </source>
</evidence>
<keyword evidence="3" id="KW-1185">Reference proteome</keyword>
<dbReference type="Proteomes" id="UP000595663">
    <property type="component" value="Chromosome"/>
</dbReference>
<evidence type="ECO:0000313" key="3">
    <source>
        <dbReference type="Proteomes" id="UP000595663"/>
    </source>
</evidence>
<dbReference type="InterPro" id="IPR022742">
    <property type="entry name" value="Hydrolase_4"/>
</dbReference>
<dbReference type="InterPro" id="IPR029058">
    <property type="entry name" value="AB_hydrolase_fold"/>
</dbReference>
<dbReference type="EMBL" id="AP014545">
    <property type="protein sequence ID" value="BBB24879.1"/>
    <property type="molecule type" value="Genomic_DNA"/>
</dbReference>
<reference evidence="2 3" key="1">
    <citation type="journal article" date="2008" name="Int. J. Syst. Evol. Microbiol.">
        <title>Amphritea japonica sp. nov. and Amphritea balenae sp. nov., isolated from the sediment adjacent to sperm whale carcasses off Kagoshima, Japan.</title>
        <authorList>
            <person name="Miyazaki M."/>
            <person name="Nogi Y."/>
            <person name="Fujiwara Y."/>
            <person name="Kawato M."/>
            <person name="Nagahama T."/>
            <person name="Kubokawa K."/>
            <person name="Horikoshi K."/>
        </authorList>
    </citation>
    <scope>NUCLEOTIDE SEQUENCE [LARGE SCALE GENOMIC DNA]</scope>
    <source>
        <strain evidence="2 3">ATCC BAA-1530</strain>
    </source>
</reference>
<dbReference type="AlphaFoldDB" id="A0A7R6P2Z7"/>
<gene>
    <name evidence="2" type="ORF">AMJAP_0280</name>
</gene>
<dbReference type="Gene3D" id="3.40.50.1820">
    <property type="entry name" value="alpha/beta hydrolase"/>
    <property type="match status" value="1"/>
</dbReference>
<evidence type="ECO:0000313" key="2">
    <source>
        <dbReference type="EMBL" id="BBB24879.1"/>
    </source>
</evidence>
<accession>A0A7R6P2Z7</accession>
<dbReference type="KEGG" id="ajp:AMJAP_0280"/>
<feature type="domain" description="Serine aminopeptidase S33" evidence="1">
    <location>
        <begin position="72"/>
        <end position="301"/>
    </location>
</feature>